<gene>
    <name evidence="1" type="ORF">GCM10011398_04460</name>
</gene>
<dbReference type="Proteomes" id="UP000622860">
    <property type="component" value="Unassembled WGS sequence"/>
</dbReference>
<keyword evidence="2" id="KW-1185">Reference proteome</keyword>
<dbReference type="AlphaFoldDB" id="A0A917LXS0"/>
<reference evidence="1" key="2">
    <citation type="submission" date="2020-09" db="EMBL/GenBank/DDBJ databases">
        <authorList>
            <person name="Sun Q."/>
            <person name="Zhou Y."/>
        </authorList>
    </citation>
    <scope>NUCLEOTIDE SEQUENCE</scope>
    <source>
        <strain evidence="1">CGMCC 1.12754</strain>
    </source>
</reference>
<organism evidence="1 2">
    <name type="scientific">Virgibacillus oceani</name>
    <dbReference type="NCBI Taxonomy" id="1479511"/>
    <lineage>
        <taxon>Bacteria</taxon>
        <taxon>Bacillati</taxon>
        <taxon>Bacillota</taxon>
        <taxon>Bacilli</taxon>
        <taxon>Bacillales</taxon>
        <taxon>Bacillaceae</taxon>
        <taxon>Virgibacillus</taxon>
    </lineage>
</organism>
<name>A0A917LXS0_9BACI</name>
<comment type="caution">
    <text evidence="1">The sequence shown here is derived from an EMBL/GenBank/DDBJ whole genome shotgun (WGS) entry which is preliminary data.</text>
</comment>
<protein>
    <submittedName>
        <fullName evidence="1">Uncharacterized protein</fullName>
    </submittedName>
</protein>
<reference evidence="1" key="1">
    <citation type="journal article" date="2014" name="Int. J. Syst. Evol. Microbiol.">
        <title>Complete genome sequence of Corynebacterium casei LMG S-19264T (=DSM 44701T), isolated from a smear-ripened cheese.</title>
        <authorList>
            <consortium name="US DOE Joint Genome Institute (JGI-PGF)"/>
            <person name="Walter F."/>
            <person name="Albersmeier A."/>
            <person name="Kalinowski J."/>
            <person name="Ruckert C."/>
        </authorList>
    </citation>
    <scope>NUCLEOTIDE SEQUENCE</scope>
    <source>
        <strain evidence="1">CGMCC 1.12754</strain>
    </source>
</reference>
<evidence type="ECO:0000313" key="1">
    <source>
        <dbReference type="EMBL" id="GGG64065.1"/>
    </source>
</evidence>
<proteinExistence type="predicted"/>
<sequence>MIPYAAIIPGTIKNNAAIIRVIHFPLFMYKLFIVYQNEVKIGIKRDLPKSAYYRMLKLCKKLQGGIV</sequence>
<accession>A0A917LXS0</accession>
<dbReference type="EMBL" id="BMFR01000001">
    <property type="protein sequence ID" value="GGG64065.1"/>
    <property type="molecule type" value="Genomic_DNA"/>
</dbReference>
<evidence type="ECO:0000313" key="2">
    <source>
        <dbReference type="Proteomes" id="UP000622860"/>
    </source>
</evidence>